<feature type="transmembrane region" description="Helical" evidence="8">
    <location>
        <begin position="41"/>
        <end position="62"/>
    </location>
</feature>
<feature type="transmembrane region" description="Helical" evidence="8">
    <location>
        <begin position="278"/>
        <end position="305"/>
    </location>
</feature>
<comment type="similarity">
    <text evidence="2">Belongs to the binding-protein-dependent transport system permease family. FecCD subfamily.</text>
</comment>
<evidence type="ECO:0000256" key="8">
    <source>
        <dbReference type="SAM" id="Phobius"/>
    </source>
</evidence>
<evidence type="ECO:0000256" key="5">
    <source>
        <dbReference type="ARBA" id="ARBA00022692"/>
    </source>
</evidence>
<evidence type="ECO:0000256" key="2">
    <source>
        <dbReference type="ARBA" id="ARBA00007935"/>
    </source>
</evidence>
<reference evidence="9" key="1">
    <citation type="journal article" date="2015" name="Proc. Natl. Acad. Sci. U.S.A.">
        <title>Networks of energetic and metabolic interactions define dynamics in microbial communities.</title>
        <authorList>
            <person name="Embree M."/>
            <person name="Liu J.K."/>
            <person name="Al-Bassam M.M."/>
            <person name="Zengler K."/>
        </authorList>
    </citation>
    <scope>NUCLEOTIDE SEQUENCE</scope>
</reference>
<sequence>MTSFRALFFRGKPDAGYSRAKRSGKKSNHELAHDRFKFIRILFVLGIAGFLILLTGVIITLGPLDISVLDSYSALLARFWPEHFYVDELTSRVVWNIRFPRIMGGIMAGFGLGICGCVMQAVLKNPLASPFTLGITAGAQFGISLAAVIGFSFLAGPYFIIGNAFLCALFCSLFIIGLAAIKGATSENLVLAGIAVNYFFTAISQLLKYFATDEQLRLMTNWGMGDLAAFSWTNSRILLVIFVICIPLLMTKCWDLNIMTAGDETAKSIGVNAERTRIFIMVVSSLLVATIVSFMGTIAFVGLVAPHMARMVIGGDHRFLIPASGVLGALVLMSADAAGMNLIAPTIIPTGIMTSIVGVPFFMYLMMKGKRKEFWT</sequence>
<comment type="caution">
    <text evidence="9">The sequence shown here is derived from an EMBL/GenBank/DDBJ whole genome shotgun (WGS) entry which is preliminary data.</text>
</comment>
<dbReference type="AlphaFoldDB" id="A0A0W8FAR3"/>
<gene>
    <name evidence="9" type="ORF">ASZ90_012379</name>
</gene>
<evidence type="ECO:0000256" key="3">
    <source>
        <dbReference type="ARBA" id="ARBA00022448"/>
    </source>
</evidence>
<protein>
    <submittedName>
        <fullName evidence="9">Iron(Iii) dicitrate transport system permease protein fecd</fullName>
    </submittedName>
</protein>
<keyword evidence="3" id="KW-0813">Transport</keyword>
<organism evidence="9">
    <name type="scientific">hydrocarbon metagenome</name>
    <dbReference type="NCBI Taxonomy" id="938273"/>
    <lineage>
        <taxon>unclassified sequences</taxon>
        <taxon>metagenomes</taxon>
        <taxon>ecological metagenomes</taxon>
    </lineage>
</organism>
<dbReference type="GO" id="GO:0005886">
    <property type="term" value="C:plasma membrane"/>
    <property type="evidence" value="ECO:0007669"/>
    <property type="project" value="UniProtKB-SubCell"/>
</dbReference>
<accession>A0A0W8FAR3</accession>
<feature type="transmembrane region" description="Helical" evidence="8">
    <location>
        <begin position="160"/>
        <end position="181"/>
    </location>
</feature>
<evidence type="ECO:0000256" key="1">
    <source>
        <dbReference type="ARBA" id="ARBA00004651"/>
    </source>
</evidence>
<dbReference type="FunFam" id="1.10.3470.10:FF:000001">
    <property type="entry name" value="Vitamin B12 ABC transporter permease BtuC"/>
    <property type="match status" value="1"/>
</dbReference>
<keyword evidence="5 8" id="KW-0812">Transmembrane</keyword>
<feature type="transmembrane region" description="Helical" evidence="8">
    <location>
        <begin position="102"/>
        <end position="123"/>
    </location>
</feature>
<comment type="subcellular location">
    <subcellularLocation>
        <location evidence="1">Cell membrane</location>
        <topology evidence="1">Multi-pass membrane protein</topology>
    </subcellularLocation>
</comment>
<dbReference type="GO" id="GO:0022857">
    <property type="term" value="F:transmembrane transporter activity"/>
    <property type="evidence" value="ECO:0007669"/>
    <property type="project" value="InterPro"/>
</dbReference>
<dbReference type="PANTHER" id="PTHR30472:SF25">
    <property type="entry name" value="ABC TRANSPORTER PERMEASE PROTEIN MJ0876-RELATED"/>
    <property type="match status" value="1"/>
</dbReference>
<evidence type="ECO:0000256" key="7">
    <source>
        <dbReference type="ARBA" id="ARBA00023136"/>
    </source>
</evidence>
<dbReference type="Gene3D" id="1.10.3470.10">
    <property type="entry name" value="ABC transporter involved in vitamin B12 uptake, BtuC"/>
    <property type="match status" value="1"/>
</dbReference>
<feature type="transmembrane region" description="Helical" evidence="8">
    <location>
        <begin position="347"/>
        <end position="367"/>
    </location>
</feature>
<evidence type="ECO:0000256" key="4">
    <source>
        <dbReference type="ARBA" id="ARBA00022475"/>
    </source>
</evidence>
<dbReference type="SUPFAM" id="SSF81345">
    <property type="entry name" value="ABC transporter involved in vitamin B12 uptake, BtuC"/>
    <property type="match status" value="1"/>
</dbReference>
<dbReference type="GO" id="GO:0033214">
    <property type="term" value="P:siderophore-iron import into cell"/>
    <property type="evidence" value="ECO:0007669"/>
    <property type="project" value="TreeGrafter"/>
</dbReference>
<dbReference type="Pfam" id="PF01032">
    <property type="entry name" value="FecCD"/>
    <property type="match status" value="1"/>
</dbReference>
<evidence type="ECO:0000313" key="9">
    <source>
        <dbReference type="EMBL" id="KUG17930.1"/>
    </source>
</evidence>
<keyword evidence="4" id="KW-1003">Cell membrane</keyword>
<dbReference type="EMBL" id="LNQE01001413">
    <property type="protein sequence ID" value="KUG17930.1"/>
    <property type="molecule type" value="Genomic_DNA"/>
</dbReference>
<dbReference type="PANTHER" id="PTHR30472">
    <property type="entry name" value="FERRIC ENTEROBACTIN TRANSPORT SYSTEM PERMEASE PROTEIN"/>
    <property type="match status" value="1"/>
</dbReference>
<name>A0A0W8FAR3_9ZZZZ</name>
<keyword evidence="6 8" id="KW-1133">Transmembrane helix</keyword>
<dbReference type="CDD" id="cd06550">
    <property type="entry name" value="TM_ABC_iron-siderophores_like"/>
    <property type="match status" value="1"/>
</dbReference>
<evidence type="ECO:0000256" key="6">
    <source>
        <dbReference type="ARBA" id="ARBA00022989"/>
    </source>
</evidence>
<proteinExistence type="inferred from homology"/>
<dbReference type="InterPro" id="IPR000522">
    <property type="entry name" value="ABC_transptr_permease_BtuC"/>
</dbReference>
<keyword evidence="7 8" id="KW-0472">Membrane</keyword>
<feature type="transmembrane region" description="Helical" evidence="8">
    <location>
        <begin position="227"/>
        <end position="249"/>
    </location>
</feature>
<dbReference type="InterPro" id="IPR037294">
    <property type="entry name" value="ABC_BtuC-like"/>
</dbReference>
<feature type="transmembrane region" description="Helical" evidence="8">
    <location>
        <begin position="188"/>
        <end position="207"/>
    </location>
</feature>
<feature type="transmembrane region" description="Helical" evidence="8">
    <location>
        <begin position="130"/>
        <end position="154"/>
    </location>
</feature>